<dbReference type="InterPro" id="IPR043129">
    <property type="entry name" value="ATPase_NBD"/>
</dbReference>
<accession>A0A8J9ZU13</accession>
<protein>
    <submittedName>
        <fullName evidence="1">HSPA12A protein</fullName>
    </submittedName>
</protein>
<evidence type="ECO:0000313" key="2">
    <source>
        <dbReference type="Proteomes" id="UP000838412"/>
    </source>
</evidence>
<dbReference type="SUPFAM" id="SSF53067">
    <property type="entry name" value="Actin-like ATPase domain"/>
    <property type="match status" value="2"/>
</dbReference>
<evidence type="ECO:0000313" key="1">
    <source>
        <dbReference type="EMBL" id="CAH1263359.1"/>
    </source>
</evidence>
<sequence>MAGMAGSTSQYMAVVAVDFGTTFSGFAFSFNHREGERGILVNKAWGNDQGYQALKTPTCLLLDPEQRFHSFGFDANEKYAQLQGADDRQFYFFDLFKMELYKEGGGQTITSDTTLTARNGKRLRAVDVFADALRFLKDQALAVMRERTDVNFTTADIQWVLTVPAIWQPSARQFMRDAAYKAQLLTSDNPDQLIIALEPEAASLWCRQRKLVEFAEEKGEALVKDVVARHGTSYIVVDCGGGTVDITAHHIQPDDSIHEIYRATGGPWGGSQVNQEFEAKLKGIFGVDFIDNFKNSHPSDWLEIIGDFEMKKRSARAIEDKLTRIRLPTNFVNYYRCYQTHRNTDDIQDAVEERYPGGEVAINGDYLCLKGGIMRDMFDPVVSSIVEHIGDLLRKPKLQDVRYFFLVGGFSGSLVLQKAIRDKFQNDYRILVPAEPDMAIVKGAVMFGKTPKIIQRRISARTYGVRVNMNFIQGLHPPSKKFYTSTGIPKCRSIFSTLLRIDEEVRLGESKTFTFYPVEPDQSRVSFTFYMTKSENPMFVDDEGVIPEGCSITVRSPNISKGTDRDIELNIKFGGTEITATAIDVDSGENVTSHVNLITRDRDEETASLASLSLADVDVSVS</sequence>
<gene>
    <name evidence="1" type="primary">HSPA12A</name>
    <name evidence="1" type="ORF">BLAG_LOCUS18071</name>
</gene>
<dbReference type="PANTHER" id="PTHR14187">
    <property type="entry name" value="ALPHA KINASE/ELONGATION FACTOR 2 KINASE"/>
    <property type="match status" value="1"/>
</dbReference>
<proteinExistence type="predicted"/>
<dbReference type="CDD" id="cd10229">
    <property type="entry name" value="ASKHA_NBD_HSP70_HSPA12"/>
    <property type="match status" value="1"/>
</dbReference>
<dbReference type="EMBL" id="OV696689">
    <property type="protein sequence ID" value="CAH1263359.1"/>
    <property type="molecule type" value="Genomic_DNA"/>
</dbReference>
<organism evidence="1 2">
    <name type="scientific">Branchiostoma lanceolatum</name>
    <name type="common">Common lancelet</name>
    <name type="synonym">Amphioxus lanceolatum</name>
    <dbReference type="NCBI Taxonomy" id="7740"/>
    <lineage>
        <taxon>Eukaryota</taxon>
        <taxon>Metazoa</taxon>
        <taxon>Chordata</taxon>
        <taxon>Cephalochordata</taxon>
        <taxon>Leptocardii</taxon>
        <taxon>Amphioxiformes</taxon>
        <taxon>Branchiostomatidae</taxon>
        <taxon>Branchiostoma</taxon>
    </lineage>
</organism>
<keyword evidence="2" id="KW-1185">Reference proteome</keyword>
<dbReference type="Gene3D" id="3.30.420.40">
    <property type="match status" value="1"/>
</dbReference>
<dbReference type="PANTHER" id="PTHR14187:SF5">
    <property type="entry name" value="HEAT SHOCK 70 KDA PROTEIN 12A"/>
    <property type="match status" value="1"/>
</dbReference>
<reference evidence="1" key="1">
    <citation type="submission" date="2022-01" db="EMBL/GenBank/DDBJ databases">
        <authorList>
            <person name="Braso-Vives M."/>
        </authorList>
    </citation>
    <scope>NUCLEOTIDE SEQUENCE</scope>
</reference>
<name>A0A8J9ZU13_BRALA</name>
<dbReference type="AlphaFoldDB" id="A0A8J9ZU13"/>
<dbReference type="Proteomes" id="UP000838412">
    <property type="component" value="Chromosome 4"/>
</dbReference>
<dbReference type="OrthoDB" id="2963168at2759"/>